<gene>
    <name evidence="1" type="ORF">HAX54_043104</name>
</gene>
<comment type="caution">
    <text evidence="1">The sequence shown here is derived from an EMBL/GenBank/DDBJ whole genome shotgun (WGS) entry which is preliminary data.</text>
</comment>
<name>A0ABS8SMX7_DATST</name>
<keyword evidence="2" id="KW-1185">Reference proteome</keyword>
<sequence length="113" mass="12941">MVDGTDGKMMRRIEEWVGRMVVSRSEKRSSDRWVLVVFRPALGDSGKTMVWCGSGEEEKMDSVGVVGFYRWPETVGAWWPREEEKEKKRREGDVGAEVRGKERVWGGNVGCFP</sequence>
<evidence type="ECO:0000313" key="2">
    <source>
        <dbReference type="Proteomes" id="UP000823775"/>
    </source>
</evidence>
<organism evidence="1 2">
    <name type="scientific">Datura stramonium</name>
    <name type="common">Jimsonweed</name>
    <name type="synonym">Common thornapple</name>
    <dbReference type="NCBI Taxonomy" id="4076"/>
    <lineage>
        <taxon>Eukaryota</taxon>
        <taxon>Viridiplantae</taxon>
        <taxon>Streptophyta</taxon>
        <taxon>Embryophyta</taxon>
        <taxon>Tracheophyta</taxon>
        <taxon>Spermatophyta</taxon>
        <taxon>Magnoliopsida</taxon>
        <taxon>eudicotyledons</taxon>
        <taxon>Gunneridae</taxon>
        <taxon>Pentapetalae</taxon>
        <taxon>asterids</taxon>
        <taxon>lamiids</taxon>
        <taxon>Solanales</taxon>
        <taxon>Solanaceae</taxon>
        <taxon>Solanoideae</taxon>
        <taxon>Datureae</taxon>
        <taxon>Datura</taxon>
    </lineage>
</organism>
<reference evidence="1 2" key="1">
    <citation type="journal article" date="2021" name="BMC Genomics">
        <title>Datura genome reveals duplications of psychoactive alkaloid biosynthetic genes and high mutation rate following tissue culture.</title>
        <authorList>
            <person name="Rajewski A."/>
            <person name="Carter-House D."/>
            <person name="Stajich J."/>
            <person name="Litt A."/>
        </authorList>
    </citation>
    <scope>NUCLEOTIDE SEQUENCE [LARGE SCALE GENOMIC DNA]</scope>
    <source>
        <strain evidence="1">AR-01</strain>
    </source>
</reference>
<dbReference type="EMBL" id="JACEIK010000642">
    <property type="protein sequence ID" value="MCD7460216.1"/>
    <property type="molecule type" value="Genomic_DNA"/>
</dbReference>
<feature type="non-terminal residue" evidence="1">
    <location>
        <position position="113"/>
    </location>
</feature>
<dbReference type="Proteomes" id="UP000823775">
    <property type="component" value="Unassembled WGS sequence"/>
</dbReference>
<evidence type="ECO:0000313" key="1">
    <source>
        <dbReference type="EMBL" id="MCD7460216.1"/>
    </source>
</evidence>
<proteinExistence type="predicted"/>
<accession>A0ABS8SMX7</accession>
<protein>
    <submittedName>
        <fullName evidence="1">Uncharacterized protein</fullName>
    </submittedName>
</protein>